<dbReference type="SUPFAM" id="SSF51735">
    <property type="entry name" value="NAD(P)-binding Rossmann-fold domains"/>
    <property type="match status" value="1"/>
</dbReference>
<dbReference type="PANTHER" id="PTHR43580">
    <property type="entry name" value="OXIDOREDUCTASE GLYR1-RELATED"/>
    <property type="match status" value="1"/>
</dbReference>
<dbReference type="EMBL" id="JAEKOZ010000011">
    <property type="protein sequence ID" value="MBJ3809247.1"/>
    <property type="molecule type" value="Genomic_DNA"/>
</dbReference>
<evidence type="ECO:0000313" key="2">
    <source>
        <dbReference type="EMBL" id="MBJ3809247.1"/>
    </source>
</evidence>
<dbReference type="PANTHER" id="PTHR43580:SF2">
    <property type="entry name" value="CYTOKINE-LIKE NUCLEAR FACTOR N-PAC"/>
    <property type="match status" value="1"/>
</dbReference>
<dbReference type="Proteomes" id="UP000634780">
    <property type="component" value="Unassembled WGS sequence"/>
</dbReference>
<dbReference type="InterPro" id="IPR006115">
    <property type="entry name" value="6PGDH_NADP-bd"/>
</dbReference>
<protein>
    <recommendedName>
        <fullName evidence="1">6-phosphogluconate dehydrogenase NADP-binding domain-containing protein</fullName>
    </recommendedName>
</protein>
<keyword evidence="3" id="KW-1185">Reference proteome</keyword>
<dbReference type="InterPro" id="IPR036291">
    <property type="entry name" value="NAD(P)-bd_dom_sf"/>
</dbReference>
<evidence type="ECO:0000259" key="1">
    <source>
        <dbReference type="Pfam" id="PF03446"/>
    </source>
</evidence>
<proteinExistence type="predicted"/>
<feature type="domain" description="6-phosphogluconate dehydrogenase NADP-binding" evidence="1">
    <location>
        <begin position="1"/>
        <end position="66"/>
    </location>
</feature>
<evidence type="ECO:0000313" key="3">
    <source>
        <dbReference type="Proteomes" id="UP000634780"/>
    </source>
</evidence>
<accession>A0ABS0X7Q5</accession>
<gene>
    <name evidence="2" type="ORF">JGB26_19355</name>
</gene>
<dbReference type="InterPro" id="IPR051265">
    <property type="entry name" value="HIBADH-related_NP60_sf"/>
</dbReference>
<reference evidence="2 3" key="1">
    <citation type="submission" date="2020-12" db="EMBL/GenBank/DDBJ databases">
        <title>Streptomyces typhae sp. nov., a novel endophytic actinomycete isolated from the root of cattail pollen (Typha angustifolia L.).</title>
        <authorList>
            <person name="Peng C."/>
            <person name="Liu C."/>
        </authorList>
    </citation>
    <scope>NUCLEOTIDE SEQUENCE [LARGE SCALE GENOMIC DNA]</scope>
    <source>
        <strain evidence="2 3">JCM 4753</strain>
    </source>
</reference>
<organism evidence="2 3">
    <name type="scientific">Streptomyces flavofungini</name>
    <dbReference type="NCBI Taxonomy" id="68200"/>
    <lineage>
        <taxon>Bacteria</taxon>
        <taxon>Bacillati</taxon>
        <taxon>Actinomycetota</taxon>
        <taxon>Actinomycetes</taxon>
        <taxon>Kitasatosporales</taxon>
        <taxon>Streptomycetaceae</taxon>
        <taxon>Streptomyces</taxon>
    </lineage>
</organism>
<comment type="caution">
    <text evidence="2">The sequence shown here is derived from an EMBL/GenBank/DDBJ whole genome shotgun (WGS) entry which is preliminary data.</text>
</comment>
<dbReference type="Pfam" id="PF03446">
    <property type="entry name" value="NAD_binding_2"/>
    <property type="match status" value="1"/>
</dbReference>
<sequence>MGHALASALLDSGREVVVWNRTAAKGDDLVERGAVRADSTPAQLVQGLDVQVAGVANMAETSRAAGVDASALEHHLDQLKELVAEGHTM</sequence>
<dbReference type="Gene3D" id="3.40.50.720">
    <property type="entry name" value="NAD(P)-binding Rossmann-like Domain"/>
    <property type="match status" value="1"/>
</dbReference>
<name>A0ABS0X7Q5_9ACTN</name>